<gene>
    <name evidence="2" type="ORF">sS8_4276</name>
</gene>
<dbReference type="EMBL" id="AP017928">
    <property type="protein sequence ID" value="BBA36206.1"/>
    <property type="molecule type" value="Genomic_DNA"/>
</dbReference>
<feature type="compositionally biased region" description="Pro residues" evidence="1">
    <location>
        <begin position="797"/>
        <end position="828"/>
    </location>
</feature>
<reference evidence="2 3" key="1">
    <citation type="submission" date="2016-12" db="EMBL/GenBank/DDBJ databases">
        <title>Genome sequencing of Methylocaldum marinum.</title>
        <authorList>
            <person name="Takeuchi M."/>
            <person name="Kamagata Y."/>
            <person name="Hiraoka S."/>
            <person name="Oshima K."/>
            <person name="Hattori M."/>
            <person name="Iwasaki W."/>
        </authorList>
    </citation>
    <scope>NUCLEOTIDE SEQUENCE [LARGE SCALE GENOMIC DNA]</scope>
    <source>
        <strain evidence="2 3">S8</strain>
    </source>
</reference>
<dbReference type="OrthoDB" id="626916at2"/>
<organism evidence="2 3">
    <name type="scientific">Methylocaldum marinum</name>
    <dbReference type="NCBI Taxonomy" id="1432792"/>
    <lineage>
        <taxon>Bacteria</taxon>
        <taxon>Pseudomonadati</taxon>
        <taxon>Pseudomonadota</taxon>
        <taxon>Gammaproteobacteria</taxon>
        <taxon>Methylococcales</taxon>
        <taxon>Methylococcaceae</taxon>
        <taxon>Methylocaldum</taxon>
    </lineage>
</organism>
<evidence type="ECO:0000313" key="3">
    <source>
        <dbReference type="Proteomes" id="UP000266313"/>
    </source>
</evidence>
<sequence>MNDANAVRDGYESYYTEKLWQLVPEVYRNEDGIAANPGVLRRIVELIGAEAARSRRSIDRLWEDQHIETCDDWAVPYIGDLVGARLVSAQDRRGRRVDVANAVRFRRRRGTPDLLDTLVRAMSGWDVVLVEGFRRLARTRHRLDPVPRAGGFFTGTLPGGTADLRRPAGAEIADGPFDEYFHTLDARLLRGRDGRFGITKLNFHLYRLSAYRMTAVDPVELADPGGEGFPRTFTIDPSGRDIPLFIDADPPDPDAVAALPGPLSRPGCGQPFEWDVTQSMRCRLLGHVAYQLTPSHIEALRQLANPPTPADEQALFRVPEIRFASEQALRRRLQDFGAGIPDNPPDWYRTLVALGLMARTGKARLYPAQVEILAGAPFSTAAVSAANLSSRACHPEPEGNLAELLICPEQGRFARVPPGEPGFDPLVGLYHYGFSGDVGAGPYLRDPIPQDEVPSRVASDGTVPDGGVLQGDGLLIDDNRTYSLSIRADTPIENAVLQAGPQRRPYVLLAEGGANLVPQSGDTRFLIDGGWYGVNDPGNPPAAGAVADFVIEGAAGAGPEEFDFDRIEIRFATFDPGGARADGLRIPALRLLVRARVRKLMIRRSIMGPVHVVRDNPDDPSTVEELLICESIVDARETADRRAVSNPFGTTVIESSTLFGDVSSAVLKASDSIVDGRVSVVNNQAGCFRFSASEPGEGVRMPPRYRDFHAPIPESAFNSTRFGDPQYAQLSIVAPQPLLRGAENGSEMGVFSFLLTPIRLASVRAKVNEFGPVGLLAQYLFEGDYRLPPLVEFGVSNPPPEPGGLIPPPEPGDVIPQPPPPEPPPLPTACPDQASPLRPPSPAIRPVLIDPASLDINGAPAFWRGVDWRPDAFPVAEPEGESPVGIPFDKVRILLEYDARFGTLPAEQGWKPNAEEAAALFKLDGEGALRFEIGNRPAFFTAQAGPEKEPPIQVHAYVGVFPEQISDLPEESLEGFEQRVEANDPGKTFRGMRADWGTSRDRNALHYLSLDGKKILGSPEPSEDRRRVWHELSLQADYREGLTLLSLDGETGQLKLSEFGRSRDSAEHAGLRAVFGFRGKKGHIAGRLRNFVVSAPGRYIRAWMRAEAPAHAPVLRLGFVTRERVSGGVRFRVRYGVAKPDEPVLIPMRLAEATLELDDAEPGREVRLEIPLDAARAKDALVLTLERDSRHREDTLETGIRLVSAALTDGHSG</sequence>
<dbReference type="KEGG" id="mmai:sS8_4276"/>
<proteinExistence type="predicted"/>
<evidence type="ECO:0000313" key="2">
    <source>
        <dbReference type="EMBL" id="BBA36206.1"/>
    </source>
</evidence>
<evidence type="ECO:0000256" key="1">
    <source>
        <dbReference type="SAM" id="MobiDB-lite"/>
    </source>
</evidence>
<accession>A0A250KXG2</accession>
<keyword evidence="3" id="KW-1185">Reference proteome</keyword>
<protein>
    <submittedName>
        <fullName evidence="2">Uncharacterized protein</fullName>
    </submittedName>
</protein>
<dbReference type="RefSeq" id="WP_119631424.1">
    <property type="nucleotide sequence ID" value="NZ_AP017928.1"/>
</dbReference>
<dbReference type="AlphaFoldDB" id="A0A250KXG2"/>
<name>A0A250KXG2_9GAMM</name>
<dbReference type="Proteomes" id="UP000266313">
    <property type="component" value="Chromosome"/>
</dbReference>
<feature type="region of interest" description="Disordered" evidence="1">
    <location>
        <begin position="794"/>
        <end position="842"/>
    </location>
</feature>